<dbReference type="InterPro" id="IPR019219">
    <property type="entry name" value="DUF2130"/>
</dbReference>
<evidence type="ECO:0000256" key="1">
    <source>
        <dbReference type="SAM" id="Coils"/>
    </source>
</evidence>
<name>A0A2S0NJ54_9MOLU</name>
<feature type="coiled-coil region" evidence="1">
    <location>
        <begin position="52"/>
        <end position="145"/>
    </location>
</feature>
<feature type="coiled-coil region" evidence="1">
    <location>
        <begin position="385"/>
        <end position="438"/>
    </location>
</feature>
<reference evidence="3" key="1">
    <citation type="submission" date="2018-02" db="EMBL/GenBank/DDBJ databases">
        <title>Firefly genomes illuminate parallel origins of bioluminescence in beetles.</title>
        <authorList>
            <person name="Fallon T.R."/>
            <person name="Lower S.E.S."/>
            <person name="Behringer M."/>
            <person name="Weng J.-K."/>
        </authorList>
    </citation>
    <scope>NUCLEOTIDE SEQUENCE [LARGE SCALE GENOMIC DNA]</scope>
</reference>
<dbReference type="EMBL" id="CP027019">
    <property type="protein sequence ID" value="AVP49047.1"/>
    <property type="molecule type" value="Genomic_DNA"/>
</dbReference>
<dbReference type="AlphaFoldDB" id="A0A2S0NJ54"/>
<keyword evidence="1" id="KW-0175">Coiled coil</keyword>
<gene>
    <name evidence="2" type="ORF">C5T88_00405</name>
</gene>
<sequence length="482" mass="56379">MSNINLTCPKCGQDFSFDQLFDHNKETFNDLINQKVKEKLSEKIGEEKQLILRDAENKLNLEKVALEKSFNEKENKFVNEINQLNLELEKQQEQITLQIGQEVLQKEQEMQKLLNAKNEENSKQINELINQINGLKLEVKKQQEEASLKIGQEVLLKEKEIQKNIDLKNEENAKKQADFVNQINKLQLELEKQQEQMVLKITQEVLSKEKEMQKLLDDKNEEIQELNIKNATFKVMHSKTKGENFEHEVETELRKGFGILDEIQKINADIDGTKADFLQIVKDSNGINFGSIVYEVKNAEWKDSWVSKLSVDVAKQKAKFGILIATSFNNKYKGDTPFIKSNEFENIWITDANSFIFIGQVIRKLVENDYKWNQELEKLIKLSKNDEMKKLYQKQKEQLDKFVNETLPNLGKKFQIQIKDLESVEKSLNKNAETIKKSRDQIYKIMNKDIIGFMSKLTDTNLNFIINEQEGQHETHRKTDDE</sequence>
<proteinExistence type="predicted"/>
<evidence type="ECO:0008006" key="4">
    <source>
        <dbReference type="Google" id="ProtNLM"/>
    </source>
</evidence>
<dbReference type="RefSeq" id="WP_303662394.1">
    <property type="nucleotide sequence ID" value="NZ_CP027019.1"/>
</dbReference>
<evidence type="ECO:0000313" key="2">
    <source>
        <dbReference type="EMBL" id="AVP49047.1"/>
    </source>
</evidence>
<feature type="coiled-coil region" evidence="1">
    <location>
        <begin position="176"/>
        <end position="236"/>
    </location>
</feature>
<protein>
    <recommendedName>
        <fullName evidence="4">DUF2130 domain-containing protein</fullName>
    </recommendedName>
</protein>
<dbReference type="Pfam" id="PF09903">
    <property type="entry name" value="DUF2130"/>
    <property type="match status" value="1"/>
</dbReference>
<organism evidence="2 3">
    <name type="scientific">Williamsoniiplasma luminosum</name>
    <dbReference type="NCBI Taxonomy" id="214888"/>
    <lineage>
        <taxon>Bacteria</taxon>
        <taxon>Bacillati</taxon>
        <taxon>Mycoplasmatota</taxon>
        <taxon>Mollicutes</taxon>
        <taxon>Entomoplasmatales</taxon>
        <taxon>Williamsoniiplasma</taxon>
    </lineage>
</organism>
<dbReference type="Proteomes" id="UP000239250">
    <property type="component" value="Chromosome"/>
</dbReference>
<evidence type="ECO:0000313" key="3">
    <source>
        <dbReference type="Proteomes" id="UP000239250"/>
    </source>
</evidence>
<accession>A0A2S0NJ54</accession>